<dbReference type="OrthoDB" id="2020542at2759"/>
<gene>
    <name evidence="11" type="ORF">SeLEV6574_g06759</name>
</gene>
<feature type="transmembrane region" description="Helical" evidence="8">
    <location>
        <begin position="376"/>
        <end position="396"/>
    </location>
</feature>
<dbReference type="Pfam" id="PF03522">
    <property type="entry name" value="SLC12"/>
    <property type="match status" value="1"/>
</dbReference>
<dbReference type="InterPro" id="IPR004842">
    <property type="entry name" value="SLC12A_fam"/>
</dbReference>
<dbReference type="VEuPathDB" id="FungiDB:SeMB42_g05661"/>
<dbReference type="InterPro" id="IPR004841">
    <property type="entry name" value="AA-permease/SLC12A_dom"/>
</dbReference>
<comment type="similarity">
    <text evidence="2">Belongs to the SLC12A transporter family.</text>
</comment>
<feature type="transmembrane region" description="Helical" evidence="8">
    <location>
        <begin position="321"/>
        <end position="342"/>
    </location>
</feature>
<feature type="region of interest" description="Disordered" evidence="7">
    <location>
        <begin position="1"/>
        <end position="88"/>
    </location>
</feature>
<evidence type="ECO:0000256" key="2">
    <source>
        <dbReference type="ARBA" id="ARBA00010593"/>
    </source>
</evidence>
<feature type="transmembrane region" description="Helical" evidence="8">
    <location>
        <begin position="417"/>
        <end position="437"/>
    </location>
</feature>
<dbReference type="Pfam" id="PF00324">
    <property type="entry name" value="AA_permease"/>
    <property type="match status" value="1"/>
</dbReference>
<evidence type="ECO:0000259" key="10">
    <source>
        <dbReference type="Pfam" id="PF03522"/>
    </source>
</evidence>
<feature type="transmembrane region" description="Helical" evidence="8">
    <location>
        <begin position="294"/>
        <end position="314"/>
    </location>
</feature>
<dbReference type="GO" id="GO:0015377">
    <property type="term" value="F:chloride:monoatomic cation symporter activity"/>
    <property type="evidence" value="ECO:0007669"/>
    <property type="project" value="InterPro"/>
</dbReference>
<feature type="compositionally biased region" description="Low complexity" evidence="7">
    <location>
        <begin position="877"/>
        <end position="892"/>
    </location>
</feature>
<evidence type="ECO:0000256" key="5">
    <source>
        <dbReference type="ARBA" id="ARBA00022989"/>
    </source>
</evidence>
<evidence type="ECO:0000256" key="4">
    <source>
        <dbReference type="ARBA" id="ARBA00022692"/>
    </source>
</evidence>
<feature type="region of interest" description="Disordered" evidence="7">
    <location>
        <begin position="739"/>
        <end position="762"/>
    </location>
</feature>
<dbReference type="PANTHER" id="PTHR11827">
    <property type="entry name" value="SOLUTE CARRIER FAMILY 12, CATION COTRANSPORTERS"/>
    <property type="match status" value="1"/>
</dbReference>
<dbReference type="AlphaFoldDB" id="A0A507CME5"/>
<evidence type="ECO:0000313" key="12">
    <source>
        <dbReference type="Proteomes" id="UP000320475"/>
    </source>
</evidence>
<feature type="domain" description="SLC12A transporter C-terminal" evidence="10">
    <location>
        <begin position="885"/>
        <end position="1012"/>
    </location>
</feature>
<name>A0A507CME5_9FUNG</name>
<evidence type="ECO:0000256" key="6">
    <source>
        <dbReference type="ARBA" id="ARBA00023136"/>
    </source>
</evidence>
<feature type="transmembrane region" description="Helical" evidence="8">
    <location>
        <begin position="586"/>
        <end position="604"/>
    </location>
</feature>
<dbReference type="InterPro" id="IPR018491">
    <property type="entry name" value="SLC12_C"/>
</dbReference>
<keyword evidence="5 8" id="KW-1133">Transmembrane helix</keyword>
<accession>A0A507CME5</accession>
<comment type="subcellular location">
    <subcellularLocation>
        <location evidence="1">Membrane</location>
        <topology evidence="1">Multi-pass membrane protein</topology>
    </subcellularLocation>
</comment>
<feature type="transmembrane region" description="Helical" evidence="8">
    <location>
        <begin position="252"/>
        <end position="274"/>
    </location>
</feature>
<feature type="region of interest" description="Disordered" evidence="7">
    <location>
        <begin position="877"/>
        <end position="899"/>
    </location>
</feature>
<dbReference type="GO" id="GO:0016020">
    <property type="term" value="C:membrane"/>
    <property type="evidence" value="ECO:0007669"/>
    <property type="project" value="UniProtKB-SubCell"/>
</dbReference>
<dbReference type="Proteomes" id="UP000320475">
    <property type="component" value="Unassembled WGS sequence"/>
</dbReference>
<protein>
    <recommendedName>
        <fullName evidence="13">Amino acid permease/ SLC12A domain-containing protein</fullName>
    </recommendedName>
</protein>
<feature type="compositionally biased region" description="Polar residues" evidence="7">
    <location>
        <begin position="1"/>
        <end position="15"/>
    </location>
</feature>
<evidence type="ECO:0000256" key="3">
    <source>
        <dbReference type="ARBA" id="ARBA00022448"/>
    </source>
</evidence>
<feature type="transmembrane region" description="Helical" evidence="8">
    <location>
        <begin position="525"/>
        <end position="549"/>
    </location>
</feature>
<comment type="caution">
    <text evidence="11">The sequence shown here is derived from an EMBL/GenBank/DDBJ whole genome shotgun (WGS) entry which is preliminary data.</text>
</comment>
<feature type="transmembrane region" description="Helical" evidence="8">
    <location>
        <begin position="561"/>
        <end position="580"/>
    </location>
</feature>
<keyword evidence="4 8" id="KW-0812">Transmembrane</keyword>
<evidence type="ECO:0000256" key="1">
    <source>
        <dbReference type="ARBA" id="ARBA00004141"/>
    </source>
</evidence>
<reference evidence="11 12" key="1">
    <citation type="journal article" date="2019" name="Sci. Rep.">
        <title>Comparative genomics of chytrid fungi reveal insights into the obligate biotrophic and pathogenic lifestyle of Synchytrium endobioticum.</title>
        <authorList>
            <person name="van de Vossenberg B.T.L.H."/>
            <person name="Warris S."/>
            <person name="Nguyen H.D.T."/>
            <person name="van Gent-Pelzer M.P.E."/>
            <person name="Joly D.L."/>
            <person name="van de Geest H.C."/>
            <person name="Bonants P.J.M."/>
            <person name="Smith D.S."/>
            <person name="Levesque C.A."/>
            <person name="van der Lee T.A.J."/>
        </authorList>
    </citation>
    <scope>NUCLEOTIDE SEQUENCE [LARGE SCALE GENOMIC DNA]</scope>
    <source>
        <strain evidence="11 12">LEV6574</strain>
    </source>
</reference>
<feature type="domain" description="Amino acid permease/ SLC12A" evidence="9">
    <location>
        <begin position="181"/>
        <end position="636"/>
    </location>
</feature>
<evidence type="ECO:0000259" key="9">
    <source>
        <dbReference type="Pfam" id="PF00324"/>
    </source>
</evidence>
<organism evidence="11 12">
    <name type="scientific">Synchytrium endobioticum</name>
    <dbReference type="NCBI Taxonomy" id="286115"/>
    <lineage>
        <taxon>Eukaryota</taxon>
        <taxon>Fungi</taxon>
        <taxon>Fungi incertae sedis</taxon>
        <taxon>Chytridiomycota</taxon>
        <taxon>Chytridiomycota incertae sedis</taxon>
        <taxon>Chytridiomycetes</taxon>
        <taxon>Synchytriales</taxon>
        <taxon>Synchytriaceae</taxon>
        <taxon>Synchytrium</taxon>
    </lineage>
</organism>
<keyword evidence="3" id="KW-0813">Transport</keyword>
<feature type="transmembrane region" description="Helical" evidence="8">
    <location>
        <begin position="457"/>
        <end position="481"/>
    </location>
</feature>
<dbReference type="Gene3D" id="1.20.1740.10">
    <property type="entry name" value="Amino acid/polyamine transporter I"/>
    <property type="match status" value="1"/>
</dbReference>
<evidence type="ECO:0008006" key="13">
    <source>
        <dbReference type="Google" id="ProtNLM"/>
    </source>
</evidence>
<sequence>MSSTSRSSTIDQVNTSSSSGSHHHHSRRMSLSSPPHTGILSSSPHQSIPPSSSAIQAPIAPSTIPPNHHHRAHFESPQSSNTTPIMAVSPPSYGAFNATPAALSTQSPPKNHHQVMDELYRTAVKLPSAATSQNTLPIGADEYGVPLHRTLSEVVAESVAGGGVSIHGLTRDVGKGTFKGVMVPTLEFMWSVIIFIRFGYIAGEAGLIWSLVLLYSSATVSSLTVASISAIATNGVPSGGVSSVLGRSLGKAIGGGIAVLYYIAVATFISIEIVGSVQGLLQATTTHLIVDSYYWSQVLLSLACVLAIVIIVFCGEKISHLISLFFMVALAASFFAVIIGLLTPPGFPQENEHLEDRYTGFSVDTLRANLSPSDTFVTKNVFSFVFPCYVGIFTGLNRASQLKNPFISIPRGGFMSIAASTVLYTSLLLLIAATITRDALLDDMMILADIAFPRREVAIAGILLVGVGSALQCLVISSTVLETLARMQVLPGIMERLHLERPPRAIFATTCIAISLVFVRELEQLAIIVTNCFLLCYGATNFAAFLLSAFRAPSWRPLFEYHHWTISLIGCIACFGLMLYNNLGATVLVLLVCMLAGYVIFVTSEKVSFGEGLRSLLFHIALAHLASGETEEYHENVQRLSLSSFQSLQSSRIDPPKPPTAPEECRVSTLVLELQQAGKLWRPKVLAFIEKGPAGLGIQHPRMLSFISQLKSRSGLAMLVAITTASEVDRAALLQGGAATSTAGSGSRGQHHNEPPQPVPTQMKTKIESLSTSSSATWKIRLEIVEYTLLFRRVQLQRAMNDERLRGFSKSVYATSMPEAQAIVMDTLGLGELTPNTVITTFPTHHHHHHGHYHSATSTIGTNQVYHRRQSAPSLLSSAISSPTSASPSTTAGPHSEQDKQTTSVWYEFQYLMDLTARHGNTFVIIKGIDFFPSNRQRVHGSIDVWWTTQDMSGQMIPLLVGYILQQHRVWQNCSIRIFVAAHATEDKDLMEKSIRLNLALMRIAVDTLEVVGIPVPFTTHQLPMKFKSNDHAPNEDGIMSPGIDADLIEDDDTTTNDDEEVYLLTPELPASSPSHFTFAKTWGTNMQRNLTYGHKRDLFLRATTASSLKHEMESRSARTDTALVIMNVPGVDEKGVMRLNVENRGSMYMELVEYLTADMPRVVLVLPGAKAAKLLHSL</sequence>
<keyword evidence="6 8" id="KW-0472">Membrane</keyword>
<dbReference type="PANTHER" id="PTHR11827:SF72">
    <property type="entry name" value="GH08340P"/>
    <property type="match status" value="1"/>
</dbReference>
<proteinExistence type="inferred from homology"/>
<dbReference type="FunFam" id="1.20.1740.10:FF:000013">
    <property type="entry name" value="Solute carrier family 12 member"/>
    <property type="match status" value="1"/>
</dbReference>
<evidence type="ECO:0000256" key="7">
    <source>
        <dbReference type="SAM" id="MobiDB-lite"/>
    </source>
</evidence>
<evidence type="ECO:0000256" key="8">
    <source>
        <dbReference type="SAM" id="Phobius"/>
    </source>
</evidence>
<evidence type="ECO:0000313" key="11">
    <source>
        <dbReference type="EMBL" id="TPX40144.1"/>
    </source>
</evidence>
<feature type="compositionally biased region" description="Low complexity" evidence="7">
    <location>
        <begin position="29"/>
        <end position="66"/>
    </location>
</feature>
<dbReference type="EMBL" id="QEAM01000409">
    <property type="protein sequence ID" value="TPX40144.1"/>
    <property type="molecule type" value="Genomic_DNA"/>
</dbReference>